<proteinExistence type="predicted"/>
<dbReference type="OrthoDB" id="5428508at2759"/>
<evidence type="ECO:0000313" key="1">
    <source>
        <dbReference type="EMBL" id="EPS35193.1"/>
    </source>
</evidence>
<dbReference type="HOGENOM" id="CLU_616801_0_0_1"/>
<name>S8B849_DACHA</name>
<reference evidence="2" key="2">
    <citation type="submission" date="2013-04" db="EMBL/GenBank/DDBJ databases">
        <title>Genomic mechanisms accounting for the adaptation to parasitism in nematode-trapping fungi.</title>
        <authorList>
            <person name="Ahren D.G."/>
        </authorList>
    </citation>
    <scope>NUCLEOTIDE SEQUENCE [LARGE SCALE GENOMIC DNA]</scope>
    <source>
        <strain evidence="2">CBS 200.50</strain>
    </source>
</reference>
<evidence type="ECO:0000313" key="2">
    <source>
        <dbReference type="Proteomes" id="UP000015100"/>
    </source>
</evidence>
<dbReference type="AlphaFoldDB" id="S8B849"/>
<dbReference type="Proteomes" id="UP000015100">
    <property type="component" value="Unassembled WGS sequence"/>
</dbReference>
<keyword evidence="2" id="KW-1185">Reference proteome</keyword>
<accession>S8B849</accession>
<organism evidence="1 2">
    <name type="scientific">Dactylellina haptotyla (strain CBS 200.50)</name>
    <name type="common">Nematode-trapping fungus</name>
    <name type="synonym">Monacrosporium haptotylum</name>
    <dbReference type="NCBI Taxonomy" id="1284197"/>
    <lineage>
        <taxon>Eukaryota</taxon>
        <taxon>Fungi</taxon>
        <taxon>Dikarya</taxon>
        <taxon>Ascomycota</taxon>
        <taxon>Pezizomycotina</taxon>
        <taxon>Orbiliomycetes</taxon>
        <taxon>Orbiliales</taxon>
        <taxon>Orbiliaceae</taxon>
        <taxon>Dactylellina</taxon>
    </lineage>
</organism>
<sequence length="444" mass="50721">MDDRQFQFAEGLRASVSSFLNGADGSELNDTLRDLLLGKVVSPVKGLISDTELPSTEISGENKNLLDFCIDLFSVGGMSREATDLKDYVLAIWVNLPKYRVPTDRKKMCLVELLDDAIKQMEIELCASLATLAPASLFSDQTEDDFDGFWRPSRYLNESQVKSVNDIYGVIGCSTPIAIFNGRVPLKFHPEGEGFPNSYFYLDFHKDASLPDVYMLIRRVFGNVGLTELARYENYMGRFFTHDIRTQATEVLTRLGLPETWEHDPKWRQLSEMIVEPEIAEMLFLQFIPMREDYVLDAFLKKCSDLDHYKVLYPLVCHILGLDPEICRKCNLDITISPDDPPNIGLRRREFKFPTPGAVENEEQYFLTVGRELSERTLRDPCFWLDVVKYEQISEREGDDIPRYKTIGVWTPAISSGPEISQASILEWKPNLASGIDDFDAWLN</sequence>
<comment type="caution">
    <text evidence="1">The sequence shown here is derived from an EMBL/GenBank/DDBJ whole genome shotgun (WGS) entry which is preliminary data.</text>
</comment>
<dbReference type="EMBL" id="AQGS01001233">
    <property type="protein sequence ID" value="EPS35193.1"/>
    <property type="molecule type" value="Genomic_DNA"/>
</dbReference>
<reference evidence="1 2" key="1">
    <citation type="journal article" date="2013" name="PLoS Genet.">
        <title>Genomic mechanisms accounting for the adaptation to parasitism in nematode-trapping fungi.</title>
        <authorList>
            <person name="Meerupati T."/>
            <person name="Andersson K.M."/>
            <person name="Friman E."/>
            <person name="Kumar D."/>
            <person name="Tunlid A."/>
            <person name="Ahren D."/>
        </authorList>
    </citation>
    <scope>NUCLEOTIDE SEQUENCE [LARGE SCALE GENOMIC DNA]</scope>
    <source>
        <strain evidence="1 2">CBS 200.50</strain>
    </source>
</reference>
<protein>
    <submittedName>
        <fullName evidence="1">Uncharacterized protein</fullName>
    </submittedName>
</protein>
<gene>
    <name evidence="1" type="ORF">H072_11593</name>
</gene>